<accession>A0AAV4A4K7</accession>
<keyword evidence="2" id="KW-1185">Reference proteome</keyword>
<name>A0AAV4A4K7_9GAST</name>
<comment type="caution">
    <text evidence="1">The sequence shown here is derived from an EMBL/GenBank/DDBJ whole genome shotgun (WGS) entry which is preliminary data.</text>
</comment>
<evidence type="ECO:0000313" key="2">
    <source>
        <dbReference type="Proteomes" id="UP000735302"/>
    </source>
</evidence>
<dbReference type="EMBL" id="BLXT01003576">
    <property type="protein sequence ID" value="GFO02212.1"/>
    <property type="molecule type" value="Genomic_DNA"/>
</dbReference>
<dbReference type="Proteomes" id="UP000735302">
    <property type="component" value="Unassembled WGS sequence"/>
</dbReference>
<protein>
    <submittedName>
        <fullName evidence="1">Uncharacterized protein</fullName>
    </submittedName>
</protein>
<evidence type="ECO:0000313" key="1">
    <source>
        <dbReference type="EMBL" id="GFO02212.1"/>
    </source>
</evidence>
<proteinExistence type="predicted"/>
<gene>
    <name evidence="1" type="ORF">PoB_002871700</name>
</gene>
<dbReference type="AlphaFoldDB" id="A0AAV4A4K7"/>
<reference evidence="1 2" key="1">
    <citation type="journal article" date="2021" name="Elife">
        <title>Chloroplast acquisition without the gene transfer in kleptoplastic sea slugs, Plakobranchus ocellatus.</title>
        <authorList>
            <person name="Maeda T."/>
            <person name="Takahashi S."/>
            <person name="Yoshida T."/>
            <person name="Shimamura S."/>
            <person name="Takaki Y."/>
            <person name="Nagai Y."/>
            <person name="Toyoda A."/>
            <person name="Suzuki Y."/>
            <person name="Arimoto A."/>
            <person name="Ishii H."/>
            <person name="Satoh N."/>
            <person name="Nishiyama T."/>
            <person name="Hasebe M."/>
            <person name="Maruyama T."/>
            <person name="Minagawa J."/>
            <person name="Obokata J."/>
            <person name="Shigenobu S."/>
        </authorList>
    </citation>
    <scope>NUCLEOTIDE SEQUENCE [LARGE SCALE GENOMIC DNA]</scope>
</reference>
<sequence length="95" mass="10999">MKVYEVGPSGDCGFEIHSKHPLIELPCPLLNLHIIPFQHEEIPQVAAQGPPSHKTDCCFQRGFRRPYSKNYFCMQMFYITSEKVQVTNGREENEE</sequence>
<organism evidence="1 2">
    <name type="scientific">Plakobranchus ocellatus</name>
    <dbReference type="NCBI Taxonomy" id="259542"/>
    <lineage>
        <taxon>Eukaryota</taxon>
        <taxon>Metazoa</taxon>
        <taxon>Spiralia</taxon>
        <taxon>Lophotrochozoa</taxon>
        <taxon>Mollusca</taxon>
        <taxon>Gastropoda</taxon>
        <taxon>Heterobranchia</taxon>
        <taxon>Euthyneura</taxon>
        <taxon>Panpulmonata</taxon>
        <taxon>Sacoglossa</taxon>
        <taxon>Placobranchoidea</taxon>
        <taxon>Plakobranchidae</taxon>
        <taxon>Plakobranchus</taxon>
    </lineage>
</organism>